<dbReference type="GO" id="GO:0016020">
    <property type="term" value="C:membrane"/>
    <property type="evidence" value="ECO:0007669"/>
    <property type="project" value="UniProtKB-SubCell"/>
</dbReference>
<dbReference type="Gene3D" id="1.20.1250.20">
    <property type="entry name" value="MFS general substrate transporter like domains"/>
    <property type="match status" value="2"/>
</dbReference>
<dbReference type="PANTHER" id="PTHR11654">
    <property type="entry name" value="OLIGOPEPTIDE TRANSPORTER-RELATED"/>
    <property type="match status" value="1"/>
</dbReference>
<dbReference type="GO" id="GO:0006857">
    <property type="term" value="P:oligopeptide transport"/>
    <property type="evidence" value="ECO:0007669"/>
    <property type="project" value="InterPro"/>
</dbReference>
<comment type="similarity">
    <text evidence="2">Belongs to the major facilitator superfamily. Proton-dependent oligopeptide transporter (POT/PTR) (TC 2.A.17) family.</text>
</comment>
<dbReference type="InterPro" id="IPR036259">
    <property type="entry name" value="MFS_trans_sf"/>
</dbReference>
<dbReference type="InterPro" id="IPR018456">
    <property type="entry name" value="PTR2_symporter_CS"/>
</dbReference>
<accession>A0A1I8BFJ5</accession>
<keyword evidence="4" id="KW-0653">Protein transport</keyword>
<evidence type="ECO:0000256" key="8">
    <source>
        <dbReference type="SAM" id="Phobius"/>
    </source>
</evidence>
<feature type="transmembrane region" description="Helical" evidence="8">
    <location>
        <begin position="89"/>
        <end position="108"/>
    </location>
</feature>
<keyword evidence="9" id="KW-1185">Reference proteome</keyword>
<feature type="compositionally biased region" description="Polar residues" evidence="7">
    <location>
        <begin position="1"/>
        <end position="18"/>
    </location>
</feature>
<evidence type="ECO:0000256" key="1">
    <source>
        <dbReference type="ARBA" id="ARBA00004141"/>
    </source>
</evidence>
<dbReference type="OMA" id="YFDTHIC"/>
<keyword evidence="5 8" id="KW-1133">Transmembrane helix</keyword>
<dbReference type="Pfam" id="PF00854">
    <property type="entry name" value="PTR2"/>
    <property type="match status" value="2"/>
</dbReference>
<dbReference type="InterPro" id="IPR000109">
    <property type="entry name" value="POT_fam"/>
</dbReference>
<protein>
    <submittedName>
        <fullName evidence="10">MFS domain-containing protein</fullName>
    </submittedName>
</protein>
<keyword evidence="6 8" id="KW-0472">Membrane</keyword>
<comment type="subcellular location">
    <subcellularLocation>
        <location evidence="1">Membrane</location>
        <topology evidence="1">Multi-pass membrane protein</topology>
    </subcellularLocation>
</comment>
<keyword evidence="4" id="KW-0813">Transport</keyword>
<keyword evidence="4" id="KW-0571">Peptide transport</keyword>
<dbReference type="GO" id="GO:0022857">
    <property type="term" value="F:transmembrane transporter activity"/>
    <property type="evidence" value="ECO:0007669"/>
    <property type="project" value="InterPro"/>
</dbReference>
<evidence type="ECO:0000313" key="9">
    <source>
        <dbReference type="Proteomes" id="UP000095281"/>
    </source>
</evidence>
<feature type="transmembrane region" description="Helical" evidence="8">
    <location>
        <begin position="211"/>
        <end position="229"/>
    </location>
</feature>
<evidence type="ECO:0000256" key="4">
    <source>
        <dbReference type="ARBA" id="ARBA00022856"/>
    </source>
</evidence>
<evidence type="ECO:0000256" key="7">
    <source>
        <dbReference type="SAM" id="MobiDB-lite"/>
    </source>
</evidence>
<evidence type="ECO:0000256" key="6">
    <source>
        <dbReference type="ARBA" id="ARBA00023136"/>
    </source>
</evidence>
<evidence type="ECO:0000256" key="5">
    <source>
        <dbReference type="ARBA" id="ARBA00022989"/>
    </source>
</evidence>
<dbReference type="AlphaFoldDB" id="A0A1I8BFJ5"/>
<evidence type="ECO:0000256" key="2">
    <source>
        <dbReference type="ARBA" id="ARBA00005982"/>
    </source>
</evidence>
<feature type="transmembrane region" description="Helical" evidence="8">
    <location>
        <begin position="59"/>
        <end position="77"/>
    </location>
</feature>
<dbReference type="WBParaSite" id="MhA1_Contig211.frz3.gene5">
    <property type="protein sequence ID" value="MhA1_Contig211.frz3.gene5"/>
    <property type="gene ID" value="MhA1_Contig211.frz3.gene5"/>
</dbReference>
<evidence type="ECO:0000313" key="10">
    <source>
        <dbReference type="WBParaSite" id="MhA1_Contig211.frz3.gene5"/>
    </source>
</evidence>
<dbReference type="Proteomes" id="UP000095281">
    <property type="component" value="Unplaced"/>
</dbReference>
<dbReference type="SUPFAM" id="SSF103473">
    <property type="entry name" value="MFS general substrate transporter"/>
    <property type="match status" value="1"/>
</dbReference>
<evidence type="ECO:0000256" key="3">
    <source>
        <dbReference type="ARBA" id="ARBA00022692"/>
    </source>
</evidence>
<name>A0A1I8BFJ5_MELHA</name>
<sequence>MLNSKSMTPEKGNNSNEDYTTDSEKGEIATFGKDEQTMAQSWNVFNLYYINVLGFHPDTTVVILNFTGILSGCCRLIGSAISDGYLGKFRAIFFGSCIFVVGKIALTTSSFFPPGFPHPWLDFACVLIVIIGTSAMSPSIAPFAGDQFNPHQERMTARSNKKYAKIPKNHWLDHYFDTHICEDDSKCIELKKEKGDENVCHKQQFIEDFHCLLRLLVVLIPMPMFWALYDQQYNVWMNQALQLDSRIWGGIHLLPDQMQVVNPVNL</sequence>
<keyword evidence="3 8" id="KW-0812">Transmembrane</keyword>
<proteinExistence type="inferred from homology"/>
<feature type="transmembrane region" description="Helical" evidence="8">
    <location>
        <begin position="120"/>
        <end position="145"/>
    </location>
</feature>
<reference evidence="10" key="1">
    <citation type="submission" date="2016-11" db="UniProtKB">
        <authorList>
            <consortium name="WormBaseParasite"/>
        </authorList>
    </citation>
    <scope>IDENTIFICATION</scope>
</reference>
<feature type="region of interest" description="Disordered" evidence="7">
    <location>
        <begin position="1"/>
        <end position="23"/>
    </location>
</feature>
<dbReference type="PROSITE" id="PS01022">
    <property type="entry name" value="PTR2_1"/>
    <property type="match status" value="1"/>
</dbReference>
<organism evidence="9 10">
    <name type="scientific">Meloidogyne hapla</name>
    <name type="common">Root-knot nematode worm</name>
    <dbReference type="NCBI Taxonomy" id="6305"/>
    <lineage>
        <taxon>Eukaryota</taxon>
        <taxon>Metazoa</taxon>
        <taxon>Ecdysozoa</taxon>
        <taxon>Nematoda</taxon>
        <taxon>Chromadorea</taxon>
        <taxon>Rhabditida</taxon>
        <taxon>Tylenchina</taxon>
        <taxon>Tylenchomorpha</taxon>
        <taxon>Tylenchoidea</taxon>
        <taxon>Meloidogynidae</taxon>
        <taxon>Meloidogyninae</taxon>
        <taxon>Meloidogyne</taxon>
    </lineage>
</organism>